<evidence type="ECO:0000313" key="2">
    <source>
        <dbReference type="Proteomes" id="UP000319776"/>
    </source>
</evidence>
<sequence length="164" mass="18978">MKNKIILGVTFGAVALISVGATVATFLLTKGKKPDIVWNDDDVKVDDSLPNKKSDDNPKVIKDNDDIEIPKLEEKQLIDWQEIFPNISSEEYYDKLNFKNGQAWIDEEMITYITKDVLNRMTNIDGETYFAYKIVDDQKVLISFKWENEKQKTFVTYQISTNKL</sequence>
<dbReference type="EMBL" id="VFSS01000005">
    <property type="protein sequence ID" value="TPE57362.1"/>
    <property type="molecule type" value="Genomic_DNA"/>
</dbReference>
<name>A0A501XA19_9BACT</name>
<accession>A0A501XA19</accession>
<comment type="caution">
    <text evidence="1">The sequence shown here is derived from an EMBL/GenBank/DDBJ whole genome shotgun (WGS) entry which is preliminary data.</text>
</comment>
<proteinExistence type="predicted"/>
<protein>
    <submittedName>
        <fullName evidence="1">Uncharacterized protein</fullName>
    </submittedName>
</protein>
<dbReference type="Proteomes" id="UP000319776">
    <property type="component" value="Unassembled WGS sequence"/>
</dbReference>
<evidence type="ECO:0000313" key="1">
    <source>
        <dbReference type="EMBL" id="TPE57362.1"/>
    </source>
</evidence>
<keyword evidence="2" id="KW-1185">Reference proteome</keyword>
<dbReference type="NCBIfam" id="NF045957">
    <property type="entry name" value="MHO_1590_dom"/>
    <property type="match status" value="1"/>
</dbReference>
<reference evidence="1 2" key="1">
    <citation type="submission" date="2019-06" db="EMBL/GenBank/DDBJ databases">
        <title>Mycoplasma falconis type strain whole genome sequence.</title>
        <authorList>
            <person name="Spergser J."/>
        </authorList>
    </citation>
    <scope>NUCLEOTIDE SEQUENCE [LARGE SCALE GENOMIC DNA]</scope>
    <source>
        <strain evidence="1 2">ATCC 51372</strain>
    </source>
</reference>
<dbReference type="RefSeq" id="WP_140781309.1">
    <property type="nucleotide sequence ID" value="NZ_VFSS01000005.1"/>
</dbReference>
<gene>
    <name evidence="1" type="ORF">FJO69_01915</name>
</gene>
<dbReference type="OrthoDB" id="398775at2"/>
<organism evidence="1 2">
    <name type="scientific">[Mycoplasma] falconis</name>
    <dbReference type="NCBI Taxonomy" id="92403"/>
    <lineage>
        <taxon>Bacteria</taxon>
        <taxon>Bacillati</taxon>
        <taxon>Mycoplasmatota</taxon>
        <taxon>Mycoplasmoidales</taxon>
        <taxon>Metamycoplasmataceae</taxon>
        <taxon>Metamycoplasma</taxon>
    </lineage>
</organism>
<dbReference type="AlphaFoldDB" id="A0A501XA19"/>